<dbReference type="EMBL" id="KK914735">
    <property type="protein sequence ID" value="KDP29689.1"/>
    <property type="molecule type" value="Genomic_DNA"/>
</dbReference>
<keyword evidence="2" id="KW-1185">Reference proteome</keyword>
<gene>
    <name evidence="1" type="ORF">JCGZ_18851</name>
</gene>
<accession>A0A067KCZ2</accession>
<evidence type="ECO:0000313" key="2">
    <source>
        <dbReference type="Proteomes" id="UP000027138"/>
    </source>
</evidence>
<reference evidence="1 2" key="1">
    <citation type="journal article" date="2014" name="PLoS ONE">
        <title>Global Analysis of Gene Expression Profiles in Physic Nut (Jatropha curcas L.) Seedlings Exposed to Salt Stress.</title>
        <authorList>
            <person name="Zhang L."/>
            <person name="Zhang C."/>
            <person name="Wu P."/>
            <person name="Chen Y."/>
            <person name="Li M."/>
            <person name="Jiang H."/>
            <person name="Wu G."/>
        </authorList>
    </citation>
    <scope>NUCLEOTIDE SEQUENCE [LARGE SCALE GENOMIC DNA]</scope>
    <source>
        <strain evidence="2">cv. GZQX0401</strain>
        <tissue evidence="1">Young leaves</tissue>
    </source>
</reference>
<evidence type="ECO:0000313" key="1">
    <source>
        <dbReference type="EMBL" id="KDP29689.1"/>
    </source>
</evidence>
<protein>
    <submittedName>
        <fullName evidence="1">Uncharacterized protein</fullName>
    </submittedName>
</protein>
<sequence>MRQLETIGAKVASTPSICTGARITFERQKVCQRKSRARLQDARARESLLKGRSIWRRSRERDLYKRERESRVPGDVIAAFS</sequence>
<name>A0A067KCZ2_JATCU</name>
<dbReference type="AlphaFoldDB" id="A0A067KCZ2"/>
<proteinExistence type="predicted"/>
<organism evidence="1 2">
    <name type="scientific">Jatropha curcas</name>
    <name type="common">Barbados nut</name>
    <dbReference type="NCBI Taxonomy" id="180498"/>
    <lineage>
        <taxon>Eukaryota</taxon>
        <taxon>Viridiplantae</taxon>
        <taxon>Streptophyta</taxon>
        <taxon>Embryophyta</taxon>
        <taxon>Tracheophyta</taxon>
        <taxon>Spermatophyta</taxon>
        <taxon>Magnoliopsida</taxon>
        <taxon>eudicotyledons</taxon>
        <taxon>Gunneridae</taxon>
        <taxon>Pentapetalae</taxon>
        <taxon>rosids</taxon>
        <taxon>fabids</taxon>
        <taxon>Malpighiales</taxon>
        <taxon>Euphorbiaceae</taxon>
        <taxon>Crotonoideae</taxon>
        <taxon>Jatropheae</taxon>
        <taxon>Jatropha</taxon>
    </lineage>
</organism>
<dbReference type="Proteomes" id="UP000027138">
    <property type="component" value="Unassembled WGS sequence"/>
</dbReference>